<dbReference type="Gene3D" id="3.90.550.10">
    <property type="entry name" value="Spore Coat Polysaccharide Biosynthesis Protein SpsA, Chain A"/>
    <property type="match status" value="1"/>
</dbReference>
<dbReference type="CDD" id="cd00761">
    <property type="entry name" value="Glyco_tranf_GTA_type"/>
    <property type="match status" value="1"/>
</dbReference>
<dbReference type="Pfam" id="PF00535">
    <property type="entry name" value="Glycos_transf_2"/>
    <property type="match status" value="1"/>
</dbReference>
<dbReference type="AlphaFoldDB" id="A0A6C0RB83"/>
<gene>
    <name evidence="2" type="ORF">G0Q07_09235</name>
</gene>
<dbReference type="KEGG" id="drc:G0Q07_09235"/>
<organism evidence="2 3">
    <name type="scientific">Draconibacterium halophilum</name>
    <dbReference type="NCBI Taxonomy" id="2706887"/>
    <lineage>
        <taxon>Bacteria</taxon>
        <taxon>Pseudomonadati</taxon>
        <taxon>Bacteroidota</taxon>
        <taxon>Bacteroidia</taxon>
        <taxon>Marinilabiliales</taxon>
        <taxon>Prolixibacteraceae</taxon>
        <taxon>Draconibacterium</taxon>
    </lineage>
</organism>
<name>A0A6C0RB83_9BACT</name>
<keyword evidence="2" id="KW-0808">Transferase</keyword>
<proteinExistence type="predicted"/>
<dbReference type="RefSeq" id="WP_163345819.1">
    <property type="nucleotide sequence ID" value="NZ_CP048409.1"/>
</dbReference>
<reference evidence="2 3" key="1">
    <citation type="submission" date="2020-02" db="EMBL/GenBank/DDBJ databases">
        <title>Genome sequencing for Draconibacterium sp. strain M1.</title>
        <authorList>
            <person name="Park S.-J."/>
        </authorList>
    </citation>
    <scope>NUCLEOTIDE SEQUENCE [LARGE SCALE GENOMIC DNA]</scope>
    <source>
        <strain evidence="2 3">M1</strain>
    </source>
</reference>
<keyword evidence="3" id="KW-1185">Reference proteome</keyword>
<dbReference type="InterPro" id="IPR001173">
    <property type="entry name" value="Glyco_trans_2-like"/>
</dbReference>
<dbReference type="SUPFAM" id="SSF53448">
    <property type="entry name" value="Nucleotide-diphospho-sugar transferases"/>
    <property type="match status" value="1"/>
</dbReference>
<dbReference type="GO" id="GO:0016758">
    <property type="term" value="F:hexosyltransferase activity"/>
    <property type="evidence" value="ECO:0007669"/>
    <property type="project" value="UniProtKB-ARBA"/>
</dbReference>
<dbReference type="InterPro" id="IPR029044">
    <property type="entry name" value="Nucleotide-diphossugar_trans"/>
</dbReference>
<accession>A0A6C0RB83</accession>
<protein>
    <submittedName>
        <fullName evidence="2">Glycosyltransferase family 2 protein</fullName>
    </submittedName>
</protein>
<dbReference type="EMBL" id="CP048409">
    <property type="protein sequence ID" value="QIA07898.1"/>
    <property type="molecule type" value="Genomic_DNA"/>
</dbReference>
<dbReference type="PANTHER" id="PTHR22916">
    <property type="entry name" value="GLYCOSYLTRANSFERASE"/>
    <property type="match status" value="1"/>
</dbReference>
<evidence type="ECO:0000313" key="2">
    <source>
        <dbReference type="EMBL" id="QIA07898.1"/>
    </source>
</evidence>
<evidence type="ECO:0000313" key="3">
    <source>
        <dbReference type="Proteomes" id="UP000474630"/>
    </source>
</evidence>
<evidence type="ECO:0000259" key="1">
    <source>
        <dbReference type="Pfam" id="PF00535"/>
    </source>
</evidence>
<dbReference type="Proteomes" id="UP000474630">
    <property type="component" value="Chromosome"/>
</dbReference>
<sequence length="300" mass="34843">MLSVNIPVYNIEVVDLVNNLQQQATSLDIDFEIRVYDDGSDEIFKSLNRIVKSKPNVVYQEMDKNLGRAAIRNKMGAEAEFKWLLFIDADSKVISPNYLRNYLENLSENRVLCGGTAYSKQKPADPEKLFRWTYGTKREAVNATARNHSKGFIITSNNFFIAKELFKQVHFRGELRKYGHEDTLLGYDLFCAGVEIFHINNPLEHTGLESAQAFLKKSCLALENLKKIGEEMLDGERTFYRQVNFLRKYKRITFFIPPVIIGRIFRKYRSKMEANLKGNRPSLLFFDLYKLGYFASIKNR</sequence>
<feature type="domain" description="Glycosyltransferase 2-like" evidence="1">
    <location>
        <begin position="3"/>
        <end position="138"/>
    </location>
</feature>